<organism evidence="1 2">
    <name type="scientific">Linum trigynum</name>
    <dbReference type="NCBI Taxonomy" id="586398"/>
    <lineage>
        <taxon>Eukaryota</taxon>
        <taxon>Viridiplantae</taxon>
        <taxon>Streptophyta</taxon>
        <taxon>Embryophyta</taxon>
        <taxon>Tracheophyta</taxon>
        <taxon>Spermatophyta</taxon>
        <taxon>Magnoliopsida</taxon>
        <taxon>eudicotyledons</taxon>
        <taxon>Gunneridae</taxon>
        <taxon>Pentapetalae</taxon>
        <taxon>rosids</taxon>
        <taxon>fabids</taxon>
        <taxon>Malpighiales</taxon>
        <taxon>Linaceae</taxon>
        <taxon>Linum</taxon>
    </lineage>
</organism>
<dbReference type="Proteomes" id="UP001497516">
    <property type="component" value="Chromosome 4"/>
</dbReference>
<accession>A0AAV2EEY4</accession>
<name>A0AAV2EEY4_9ROSI</name>
<gene>
    <name evidence="1" type="ORF">LTRI10_LOCUS25477</name>
</gene>
<evidence type="ECO:0000313" key="1">
    <source>
        <dbReference type="EMBL" id="CAL1384257.1"/>
    </source>
</evidence>
<dbReference type="AlphaFoldDB" id="A0AAV2EEY4"/>
<protein>
    <submittedName>
        <fullName evidence="1">Uncharacterized protein</fullName>
    </submittedName>
</protein>
<reference evidence="1 2" key="1">
    <citation type="submission" date="2024-04" db="EMBL/GenBank/DDBJ databases">
        <authorList>
            <person name="Fracassetti M."/>
        </authorList>
    </citation>
    <scope>NUCLEOTIDE SEQUENCE [LARGE SCALE GENOMIC DNA]</scope>
</reference>
<dbReference type="EMBL" id="OZ034817">
    <property type="protein sequence ID" value="CAL1384257.1"/>
    <property type="molecule type" value="Genomic_DNA"/>
</dbReference>
<evidence type="ECO:0000313" key="2">
    <source>
        <dbReference type="Proteomes" id="UP001497516"/>
    </source>
</evidence>
<keyword evidence="2" id="KW-1185">Reference proteome</keyword>
<sequence>MDNHDSKINVLKLAKLAKRIDKDQKRKREVFLTKREEKSCQIRRILKSGFEDGEPFPVESAEDMQVAIHLHKENISRRIVLYREGLDLEFAWAVKKAEEIGLEFEKRDYYGEPSPPRVNMLDHWLSRKD</sequence>
<proteinExistence type="predicted"/>